<feature type="region of interest" description="Disordered" evidence="1">
    <location>
        <begin position="46"/>
        <end position="65"/>
    </location>
</feature>
<proteinExistence type="predicted"/>
<reference evidence="2 3" key="1">
    <citation type="submission" date="2024-02" db="EMBL/GenBank/DDBJ databases">
        <authorList>
            <person name="Vignale AGUSTIN F."/>
            <person name="Sosa J E."/>
            <person name="Modenutti C."/>
        </authorList>
    </citation>
    <scope>NUCLEOTIDE SEQUENCE [LARGE SCALE GENOMIC DNA]</scope>
</reference>
<dbReference type="AlphaFoldDB" id="A0ABC8TLJ3"/>
<protein>
    <submittedName>
        <fullName evidence="2">Uncharacterized protein</fullName>
    </submittedName>
</protein>
<name>A0ABC8TLJ3_9AQUA</name>
<dbReference type="EMBL" id="CAUOFW020005480">
    <property type="protein sequence ID" value="CAK9170333.1"/>
    <property type="molecule type" value="Genomic_DNA"/>
</dbReference>
<sequence>MGSFLSKPLLLFPQISRSVTLCSLSHSLSFVKIDEDEARLTRKYLQGSHEDDSKPKTKKCFSGSSAGSQLVPQLLLMVCQLLHHDPFCCWDALFTSNVHVHSGLLLYGISLMMATIVIRILKLGILGSVQLNFAFFIWAYVPLRLQQVHCFWGAIKVDVGLVAVEILGNVDFG</sequence>
<evidence type="ECO:0000313" key="2">
    <source>
        <dbReference type="EMBL" id="CAK9170333.1"/>
    </source>
</evidence>
<dbReference type="Proteomes" id="UP001642360">
    <property type="component" value="Unassembled WGS sequence"/>
</dbReference>
<keyword evidence="3" id="KW-1185">Reference proteome</keyword>
<evidence type="ECO:0000313" key="3">
    <source>
        <dbReference type="Proteomes" id="UP001642360"/>
    </source>
</evidence>
<evidence type="ECO:0000256" key="1">
    <source>
        <dbReference type="SAM" id="MobiDB-lite"/>
    </source>
</evidence>
<comment type="caution">
    <text evidence="2">The sequence shown here is derived from an EMBL/GenBank/DDBJ whole genome shotgun (WGS) entry which is preliminary data.</text>
</comment>
<gene>
    <name evidence="2" type="ORF">ILEXP_LOCUS39818</name>
</gene>
<organism evidence="2 3">
    <name type="scientific">Ilex paraguariensis</name>
    <name type="common">yerba mate</name>
    <dbReference type="NCBI Taxonomy" id="185542"/>
    <lineage>
        <taxon>Eukaryota</taxon>
        <taxon>Viridiplantae</taxon>
        <taxon>Streptophyta</taxon>
        <taxon>Embryophyta</taxon>
        <taxon>Tracheophyta</taxon>
        <taxon>Spermatophyta</taxon>
        <taxon>Magnoliopsida</taxon>
        <taxon>eudicotyledons</taxon>
        <taxon>Gunneridae</taxon>
        <taxon>Pentapetalae</taxon>
        <taxon>asterids</taxon>
        <taxon>campanulids</taxon>
        <taxon>Aquifoliales</taxon>
        <taxon>Aquifoliaceae</taxon>
        <taxon>Ilex</taxon>
    </lineage>
</organism>
<accession>A0ABC8TLJ3</accession>